<dbReference type="SMART" id="SM00829">
    <property type="entry name" value="PKS_ER"/>
    <property type="match status" value="1"/>
</dbReference>
<keyword evidence="2" id="KW-0551">Lipid droplet</keyword>
<evidence type="ECO:0000256" key="3">
    <source>
        <dbReference type="ARBA" id="ARBA00038249"/>
    </source>
</evidence>
<evidence type="ECO:0000259" key="4">
    <source>
        <dbReference type="SMART" id="SM00829"/>
    </source>
</evidence>
<comment type="caution">
    <text evidence="5">The sequence shown here is derived from an EMBL/GenBank/DDBJ whole genome shotgun (WGS) entry which is preliminary data.</text>
</comment>
<comment type="subcellular location">
    <subcellularLocation>
        <location evidence="1">Lipid droplet</location>
    </subcellularLocation>
</comment>
<dbReference type="AlphaFoldDB" id="A0A642ULQ1"/>
<comment type="similarity">
    <text evidence="3">Belongs to the YIM1 family.</text>
</comment>
<protein>
    <recommendedName>
        <fullName evidence="4">Enoyl reductase (ER) domain-containing protein</fullName>
    </recommendedName>
</protein>
<dbReference type="PANTHER" id="PTHR11695">
    <property type="entry name" value="ALCOHOL DEHYDROGENASE RELATED"/>
    <property type="match status" value="1"/>
</dbReference>
<dbReference type="Proteomes" id="UP000449547">
    <property type="component" value="Unassembled WGS sequence"/>
</dbReference>
<dbReference type="InterPro" id="IPR011032">
    <property type="entry name" value="GroES-like_sf"/>
</dbReference>
<evidence type="ECO:0000313" key="5">
    <source>
        <dbReference type="EMBL" id="KAA8900351.1"/>
    </source>
</evidence>
<dbReference type="SUPFAM" id="SSF51735">
    <property type="entry name" value="NAD(P)-binding Rossmann-fold domains"/>
    <property type="match status" value="1"/>
</dbReference>
<reference evidence="5 6" key="1">
    <citation type="submission" date="2019-07" db="EMBL/GenBank/DDBJ databases">
        <title>Genome assembly of two rare yeast pathogens: Diutina rugosa and Trichomonascus ciferrii.</title>
        <authorList>
            <person name="Mixao V."/>
            <person name="Saus E."/>
            <person name="Hansen A."/>
            <person name="Lass-Flor C."/>
            <person name="Gabaldon T."/>
        </authorList>
    </citation>
    <scope>NUCLEOTIDE SEQUENCE [LARGE SCALE GENOMIC DNA]</scope>
    <source>
        <strain evidence="5 6">CBS 613</strain>
    </source>
</reference>
<evidence type="ECO:0000256" key="1">
    <source>
        <dbReference type="ARBA" id="ARBA00004502"/>
    </source>
</evidence>
<feature type="non-terminal residue" evidence="5">
    <location>
        <position position="1"/>
    </location>
</feature>
<dbReference type="InterPro" id="IPR050700">
    <property type="entry name" value="YIM1/Zinc_Alcohol_DH_Fams"/>
</dbReference>
<dbReference type="EMBL" id="SWFT01000112">
    <property type="protein sequence ID" value="KAA8900351.1"/>
    <property type="molecule type" value="Genomic_DNA"/>
</dbReference>
<feature type="domain" description="Enoyl reductase (ER)" evidence="4">
    <location>
        <begin position="6"/>
        <end position="341"/>
    </location>
</feature>
<dbReference type="GeneID" id="54782425"/>
<dbReference type="GO" id="GO:0005811">
    <property type="term" value="C:lipid droplet"/>
    <property type="evidence" value="ECO:0007669"/>
    <property type="project" value="UniProtKB-SubCell"/>
</dbReference>
<dbReference type="InterPro" id="IPR020843">
    <property type="entry name" value="ER"/>
</dbReference>
<dbReference type="InterPro" id="IPR013154">
    <property type="entry name" value="ADH-like_N"/>
</dbReference>
<dbReference type="OMA" id="NETPLAM"/>
<dbReference type="InterPro" id="IPR036291">
    <property type="entry name" value="NAD(P)-bd_dom_sf"/>
</dbReference>
<dbReference type="SUPFAM" id="SSF50129">
    <property type="entry name" value="GroES-like"/>
    <property type="match status" value="1"/>
</dbReference>
<gene>
    <name evidence="5" type="ORF">DIURU_003774</name>
</gene>
<dbReference type="Gene3D" id="3.40.50.720">
    <property type="entry name" value="NAD(P)-binding Rossmann-like Domain"/>
    <property type="match status" value="1"/>
</dbReference>
<dbReference type="VEuPathDB" id="FungiDB:DIURU_003774"/>
<keyword evidence="6" id="KW-1185">Reference proteome</keyword>
<evidence type="ECO:0000313" key="6">
    <source>
        <dbReference type="Proteomes" id="UP000449547"/>
    </source>
</evidence>
<dbReference type="GO" id="GO:0016491">
    <property type="term" value="F:oxidoreductase activity"/>
    <property type="evidence" value="ECO:0007669"/>
    <property type="project" value="InterPro"/>
</dbReference>
<dbReference type="Pfam" id="PF08240">
    <property type="entry name" value="ADH_N"/>
    <property type="match status" value="1"/>
</dbReference>
<dbReference type="GO" id="GO:0005739">
    <property type="term" value="C:mitochondrion"/>
    <property type="evidence" value="ECO:0007669"/>
    <property type="project" value="TreeGrafter"/>
</dbReference>
<dbReference type="PANTHER" id="PTHR11695:SF294">
    <property type="entry name" value="RETICULON-4-INTERACTING PROTEIN 1, MITOCHONDRIAL"/>
    <property type="match status" value="1"/>
</dbReference>
<organism evidence="5 6">
    <name type="scientific">Diutina rugosa</name>
    <name type="common">Yeast</name>
    <name type="synonym">Candida rugosa</name>
    <dbReference type="NCBI Taxonomy" id="5481"/>
    <lineage>
        <taxon>Eukaryota</taxon>
        <taxon>Fungi</taxon>
        <taxon>Dikarya</taxon>
        <taxon>Ascomycota</taxon>
        <taxon>Saccharomycotina</taxon>
        <taxon>Pichiomycetes</taxon>
        <taxon>Debaryomycetaceae</taxon>
        <taxon>Diutina</taxon>
    </lineage>
</organism>
<dbReference type="Pfam" id="PF13602">
    <property type="entry name" value="ADH_zinc_N_2"/>
    <property type="match status" value="1"/>
</dbReference>
<dbReference type="RefSeq" id="XP_034011351.1">
    <property type="nucleotide sequence ID" value="XM_034156573.1"/>
</dbReference>
<evidence type="ECO:0000256" key="2">
    <source>
        <dbReference type="ARBA" id="ARBA00022677"/>
    </source>
</evidence>
<accession>A0A642ULQ1</accession>
<dbReference type="OrthoDB" id="3509362at2759"/>
<dbReference type="Gene3D" id="3.90.180.10">
    <property type="entry name" value="Medium-chain alcohol dehydrogenases, catalytic domain"/>
    <property type="match status" value="1"/>
</dbReference>
<sequence length="346" mass="37350">AYTYATNRDPLHVTFEELTPVKDDEAIIKVDHAALNPVDVILYNSAYWVTSFLNSKQGVGRDYAGTVEAIGASAASTSGLKVGDKVYGMYNHPFGNGTVSEYITIKPNGFDSAVAKVPSGMSMEQAAGVPLVFGTAYCMMDGHNLSGAKVLVLGGATSVGRYIIQLARERGAAEIITTNGPRSNALVHQLGSTKQIDYHGHKSLLNPVLEEAKLGKFNYIYDCTGNDDLFANLSAIVDPARNDYVTIVGDRHYTYVSDHALSLSWSMTKSITRTILSKLGFNGFNYHFAAVISNRAWMELASTLFSEGKLKVFVDSVFPINETPLAMKKLAAGEASGKVVIKVAEN</sequence>
<proteinExistence type="inferred from homology"/>
<name>A0A642ULQ1_DIURU</name>